<dbReference type="KEGG" id="psoj:PHYSODRAFT_247300"/>
<dbReference type="GeneID" id="20637702"/>
<evidence type="ECO:0000313" key="3">
    <source>
        <dbReference type="Proteomes" id="UP000002640"/>
    </source>
</evidence>
<keyword evidence="3" id="KW-1185">Reference proteome</keyword>
<feature type="region of interest" description="Disordered" evidence="1">
    <location>
        <begin position="324"/>
        <end position="369"/>
    </location>
</feature>
<reference evidence="2 3" key="1">
    <citation type="journal article" date="2006" name="Science">
        <title>Phytophthora genome sequences uncover evolutionary origins and mechanisms of pathogenesis.</title>
        <authorList>
            <person name="Tyler B.M."/>
            <person name="Tripathy S."/>
            <person name="Zhang X."/>
            <person name="Dehal P."/>
            <person name="Jiang R.H."/>
            <person name="Aerts A."/>
            <person name="Arredondo F.D."/>
            <person name="Baxter L."/>
            <person name="Bensasson D."/>
            <person name="Beynon J.L."/>
            <person name="Chapman J."/>
            <person name="Damasceno C.M."/>
            <person name="Dorrance A.E."/>
            <person name="Dou D."/>
            <person name="Dickerman A.W."/>
            <person name="Dubchak I.L."/>
            <person name="Garbelotto M."/>
            <person name="Gijzen M."/>
            <person name="Gordon S.G."/>
            <person name="Govers F."/>
            <person name="Grunwald N.J."/>
            <person name="Huang W."/>
            <person name="Ivors K.L."/>
            <person name="Jones R.W."/>
            <person name="Kamoun S."/>
            <person name="Krampis K."/>
            <person name="Lamour K.H."/>
            <person name="Lee M.K."/>
            <person name="McDonald W.H."/>
            <person name="Medina M."/>
            <person name="Meijer H.J."/>
            <person name="Nordberg E.K."/>
            <person name="Maclean D.J."/>
            <person name="Ospina-Giraldo M.D."/>
            <person name="Morris P.F."/>
            <person name="Phuntumart V."/>
            <person name="Putnam N.H."/>
            <person name="Rash S."/>
            <person name="Rose J.K."/>
            <person name="Sakihama Y."/>
            <person name="Salamov A.A."/>
            <person name="Savidor A."/>
            <person name="Scheuring C.F."/>
            <person name="Smith B.M."/>
            <person name="Sobral B.W."/>
            <person name="Terry A."/>
            <person name="Torto-Alalibo T.A."/>
            <person name="Win J."/>
            <person name="Xu Z."/>
            <person name="Zhang H."/>
            <person name="Grigoriev I.V."/>
            <person name="Rokhsar D.S."/>
            <person name="Boore J.L."/>
        </authorList>
    </citation>
    <scope>NUCLEOTIDE SEQUENCE [LARGE SCALE GENOMIC DNA]</scope>
    <source>
        <strain evidence="2 3">P6497</strain>
    </source>
</reference>
<protein>
    <submittedName>
        <fullName evidence="2">Uncharacterized protein</fullName>
    </submittedName>
</protein>
<evidence type="ECO:0000256" key="1">
    <source>
        <dbReference type="SAM" id="MobiDB-lite"/>
    </source>
</evidence>
<name>G4Z737_PHYSP</name>
<dbReference type="Proteomes" id="UP000002640">
    <property type="component" value="Unassembled WGS sequence"/>
</dbReference>
<proteinExistence type="predicted"/>
<gene>
    <name evidence="2" type="ORF">PHYSODRAFT_247300</name>
</gene>
<dbReference type="EMBL" id="JH159153">
    <property type="protein sequence ID" value="EGZ21789.1"/>
    <property type="molecule type" value="Genomic_DNA"/>
</dbReference>
<evidence type="ECO:0000313" key="2">
    <source>
        <dbReference type="EMBL" id="EGZ21789.1"/>
    </source>
</evidence>
<dbReference type="InParanoid" id="G4Z737"/>
<sequence>MSSMKPRKKHVARLGPSFLHPDWTKSDISLLIEIWSDLETGVAACRIDPQDLAGGMDKRIAALLPKQSKTPRSATSISCQRQHLYKAVRFISRFDELQQESGKRSWFDLSKEEQDRVEVPTRERKACENLTRESFIKLLKLKSVKKWANANNIALSKPKVVTTAVAVNQKTLSLSSCHSCWSASELRDLVRSWSLVMKKSRTPVRDFVTQEYDQSSATLYTSWHHSTTSAWRKMKRLAASYLFIRNFDVRNAPAQWFQLSDGTQNSWMDWNALPPDFEDIPREIFDEIQAVDADFDGVSSASVKDQTSYTKPRNAVMKWKVSSPLSDNYSSSAESSEESKKGRCLSPPRPKLRTKSPHLPYRSPTKAEDIPKRTGYHQECNTLYEEVEQLQNKQFKQNITRLRTDIERDIRLSADTIRAVFFERLGEPGQSGDATFVANILEGQQRRIHERLVQFQREQCGGVSEYVFNKPLKR</sequence>
<organism evidence="2 3">
    <name type="scientific">Phytophthora sojae (strain P6497)</name>
    <name type="common">Soybean stem and root rot agent</name>
    <name type="synonym">Phytophthora megasperma f. sp. glycines</name>
    <dbReference type="NCBI Taxonomy" id="1094619"/>
    <lineage>
        <taxon>Eukaryota</taxon>
        <taxon>Sar</taxon>
        <taxon>Stramenopiles</taxon>
        <taxon>Oomycota</taxon>
        <taxon>Peronosporomycetes</taxon>
        <taxon>Peronosporales</taxon>
        <taxon>Peronosporaceae</taxon>
        <taxon>Phytophthora</taxon>
    </lineage>
</organism>
<accession>G4Z737</accession>
<dbReference type="RefSeq" id="XP_009524506.1">
    <property type="nucleotide sequence ID" value="XM_009526211.1"/>
</dbReference>
<dbReference type="AlphaFoldDB" id="G4Z737"/>
<dbReference type="OMA" id="CWSTSEV"/>
<dbReference type="SMR" id="G4Z737"/>